<feature type="transmembrane region" description="Helical" evidence="3">
    <location>
        <begin position="148"/>
        <end position="170"/>
    </location>
</feature>
<dbReference type="GO" id="GO:0005524">
    <property type="term" value="F:ATP binding"/>
    <property type="evidence" value="ECO:0007669"/>
    <property type="project" value="UniProtKB-KW"/>
</dbReference>
<dbReference type="PROSITE" id="PS50893">
    <property type="entry name" value="ABC_TRANSPORTER_2"/>
    <property type="match status" value="1"/>
</dbReference>
<dbReference type="GO" id="GO:0016887">
    <property type="term" value="F:ATP hydrolysis activity"/>
    <property type="evidence" value="ECO:0007669"/>
    <property type="project" value="InterPro"/>
</dbReference>
<keyword evidence="3" id="KW-0812">Transmembrane</keyword>
<organism evidence="5 6">
    <name type="scientific">Mageeibacillus indolicus</name>
    <dbReference type="NCBI Taxonomy" id="884684"/>
    <lineage>
        <taxon>Bacteria</taxon>
        <taxon>Bacillati</taxon>
        <taxon>Bacillota</taxon>
        <taxon>Clostridia</taxon>
        <taxon>Eubacteriales</taxon>
        <taxon>Oscillospiraceae</taxon>
        <taxon>Mageeibacillus</taxon>
    </lineage>
</organism>
<evidence type="ECO:0000259" key="4">
    <source>
        <dbReference type="PROSITE" id="PS50893"/>
    </source>
</evidence>
<keyword evidence="2" id="KW-0067">ATP-binding</keyword>
<keyword evidence="3" id="KW-1133">Transmembrane helix</keyword>
<dbReference type="Proteomes" id="UP000236394">
    <property type="component" value="Unassembled WGS sequence"/>
</dbReference>
<gene>
    <name evidence="5" type="ORF">B7R76_06400</name>
</gene>
<dbReference type="InterPro" id="IPR003593">
    <property type="entry name" value="AAA+_ATPase"/>
</dbReference>
<dbReference type="InterPro" id="IPR003439">
    <property type="entry name" value="ABC_transporter-like_ATP-bd"/>
</dbReference>
<feature type="transmembrane region" description="Helical" evidence="3">
    <location>
        <begin position="275"/>
        <end position="302"/>
    </location>
</feature>
<dbReference type="CDD" id="cd03228">
    <property type="entry name" value="ABCC_MRP_Like"/>
    <property type="match status" value="1"/>
</dbReference>
<dbReference type="Pfam" id="PF00005">
    <property type="entry name" value="ABC_tran"/>
    <property type="match status" value="1"/>
</dbReference>
<name>A0A2J8B132_9FIRM</name>
<evidence type="ECO:0000256" key="2">
    <source>
        <dbReference type="ARBA" id="ARBA00022840"/>
    </source>
</evidence>
<dbReference type="PANTHER" id="PTHR24221:SF654">
    <property type="entry name" value="ATP-BINDING CASSETTE SUB-FAMILY B MEMBER 6"/>
    <property type="match status" value="1"/>
</dbReference>
<dbReference type="EMBL" id="NBZD01000003">
    <property type="protein sequence ID" value="PNH18466.1"/>
    <property type="molecule type" value="Genomic_DNA"/>
</dbReference>
<feature type="transmembrane region" description="Helical" evidence="3">
    <location>
        <begin position="176"/>
        <end position="196"/>
    </location>
</feature>
<feature type="transmembrane region" description="Helical" evidence="3">
    <location>
        <begin position="72"/>
        <end position="96"/>
    </location>
</feature>
<evidence type="ECO:0000313" key="6">
    <source>
        <dbReference type="Proteomes" id="UP000236394"/>
    </source>
</evidence>
<evidence type="ECO:0000256" key="3">
    <source>
        <dbReference type="SAM" id="Phobius"/>
    </source>
</evidence>
<dbReference type="PANTHER" id="PTHR24221">
    <property type="entry name" value="ATP-BINDING CASSETTE SUB-FAMILY B"/>
    <property type="match status" value="1"/>
</dbReference>
<dbReference type="InterPro" id="IPR039421">
    <property type="entry name" value="Type_1_exporter"/>
</dbReference>
<dbReference type="SUPFAM" id="SSF52540">
    <property type="entry name" value="P-loop containing nucleoside triphosphate hydrolases"/>
    <property type="match status" value="1"/>
</dbReference>
<proteinExistence type="predicted"/>
<evidence type="ECO:0000313" key="5">
    <source>
        <dbReference type="EMBL" id="PNH18466.1"/>
    </source>
</evidence>
<feature type="domain" description="ABC transporter" evidence="4">
    <location>
        <begin position="346"/>
        <end position="581"/>
    </location>
</feature>
<comment type="caution">
    <text evidence="5">The sequence shown here is derived from an EMBL/GenBank/DDBJ whole genome shotgun (WGS) entry which is preliminary data.</text>
</comment>
<dbReference type="Gene3D" id="3.40.50.300">
    <property type="entry name" value="P-loop containing nucleotide triphosphate hydrolases"/>
    <property type="match status" value="1"/>
</dbReference>
<keyword evidence="3" id="KW-0472">Membrane</keyword>
<sequence length="588" mass="67779">MPLLLKRSIVQFSMRNMILKMNVLKGINTLAKTFKTGDRAPLIYSSFYFALSLIKLFLLPIITVYIMKSNYLISTIIIVIYFIITYALILIKEMLIDASNSSRMKRIEESYSACIKINYEFFESKEGRSLFSKAVSSTNSTTCPFSKIYLSISDCLYTLVYMISIIIYSLKFDEIFFLKSIVFSILMGAVILFDNFNINNVLKKTIDSFIGKEKNLNYLRKIAKQFEKAIVLKDFNAIGLYQDKYIAEENGIKNELSAIKKNMFLKLGFSDLGKILISFTYVLWGIATFNLTVLIFTIQFLIVSNKFFDAIFELNNNIEKISYYFKFVENSEPKIKKIYIDKLNSIEFKNVYFHYSGSDFSLENINLKLENNKKIGIFGSNGCGKTTIVKLLLGFYKVTKGEILINGISIDEISNLNELIACVFQDDIIIPASLKENILFGKAMNMKLFNEALVKSSFNEVMQKNNLENQTPLNSFYIEGAKDLSMGESQLLYLARSIYKNTKMIIWDEPSSNLDPFRELELFTKYKNIGEESMGIFISHKASNIKMFDEIVFMENGKIVERGSFKSLMDLKGKYYELYRNQEKTFAN</sequence>
<reference evidence="6" key="1">
    <citation type="submission" date="2017-04" db="EMBL/GenBank/DDBJ databases">
        <authorList>
            <person name="Bumgarner R.E."/>
            <person name="Fredricks D.N."/>
            <person name="Srinivasan S."/>
        </authorList>
    </citation>
    <scope>NUCLEOTIDE SEQUENCE [LARGE SCALE GENOMIC DNA]</scope>
    <source>
        <strain evidence="6">KA00405</strain>
    </source>
</reference>
<dbReference type="AlphaFoldDB" id="A0A2J8B132"/>
<evidence type="ECO:0000256" key="1">
    <source>
        <dbReference type="ARBA" id="ARBA00022741"/>
    </source>
</evidence>
<dbReference type="InterPro" id="IPR027417">
    <property type="entry name" value="P-loop_NTPase"/>
</dbReference>
<dbReference type="SMART" id="SM00382">
    <property type="entry name" value="AAA"/>
    <property type="match status" value="1"/>
</dbReference>
<protein>
    <recommendedName>
        <fullName evidence="4">ABC transporter domain-containing protein</fullName>
    </recommendedName>
</protein>
<accession>A0A2J8B132</accession>
<keyword evidence="1" id="KW-0547">Nucleotide-binding</keyword>
<feature type="transmembrane region" description="Helical" evidence="3">
    <location>
        <begin position="42"/>
        <end position="66"/>
    </location>
</feature>
<dbReference type="GO" id="GO:0042626">
    <property type="term" value="F:ATPase-coupled transmembrane transporter activity"/>
    <property type="evidence" value="ECO:0007669"/>
    <property type="project" value="TreeGrafter"/>
</dbReference>